<gene>
    <name evidence="2" type="ORF">H7344_15015</name>
</gene>
<keyword evidence="3" id="KW-1185">Reference proteome</keyword>
<evidence type="ECO:0000256" key="1">
    <source>
        <dbReference type="SAM" id="MobiDB-lite"/>
    </source>
</evidence>
<evidence type="ECO:0000313" key="3">
    <source>
        <dbReference type="Proteomes" id="UP000604001"/>
    </source>
</evidence>
<proteinExistence type="predicted"/>
<comment type="caution">
    <text evidence="2">The sequence shown here is derived from an EMBL/GenBank/DDBJ whole genome shotgun (WGS) entry which is preliminary data.</text>
</comment>
<protein>
    <submittedName>
        <fullName evidence="2">Uncharacterized protein</fullName>
    </submittedName>
</protein>
<feature type="region of interest" description="Disordered" evidence="1">
    <location>
        <begin position="1"/>
        <end position="20"/>
    </location>
</feature>
<feature type="compositionally biased region" description="Polar residues" evidence="1">
    <location>
        <begin position="1"/>
        <end position="10"/>
    </location>
</feature>
<evidence type="ECO:0000313" key="2">
    <source>
        <dbReference type="EMBL" id="MBC2961611.1"/>
    </source>
</evidence>
<accession>A0ABR6UAY3</accession>
<organism evidence="2 3">
    <name type="scientific">Nocardioides deserti</name>
    <dbReference type="NCBI Taxonomy" id="1588644"/>
    <lineage>
        <taxon>Bacteria</taxon>
        <taxon>Bacillati</taxon>
        <taxon>Actinomycetota</taxon>
        <taxon>Actinomycetes</taxon>
        <taxon>Propionibacteriales</taxon>
        <taxon>Nocardioidaceae</taxon>
        <taxon>Nocardioides</taxon>
    </lineage>
</organism>
<sequence length="81" mass="8217">MTGPASTTGPTGDEPLDAGLRESLAAACGPDAPVELQALAARVADGRTTWDEVWEQPPPALVGRVLADVARRWAPAGGSAP</sequence>
<dbReference type="Proteomes" id="UP000604001">
    <property type="component" value="Unassembled WGS sequence"/>
</dbReference>
<dbReference type="RefSeq" id="WP_186346825.1">
    <property type="nucleotide sequence ID" value="NZ_BMMR01000004.1"/>
</dbReference>
<name>A0ABR6UAY3_9ACTN</name>
<dbReference type="EMBL" id="JACMYC010000009">
    <property type="protein sequence ID" value="MBC2961611.1"/>
    <property type="molecule type" value="Genomic_DNA"/>
</dbReference>
<reference evidence="2 3" key="1">
    <citation type="submission" date="2020-08" db="EMBL/GenBank/DDBJ databases">
        <title>novel species in genus Nocardioides.</title>
        <authorList>
            <person name="Zhang G."/>
        </authorList>
    </citation>
    <scope>NUCLEOTIDE SEQUENCE [LARGE SCALE GENOMIC DNA]</scope>
    <source>
        <strain evidence="2 3">SC8A-24</strain>
    </source>
</reference>